<reference evidence="2" key="1">
    <citation type="submission" date="2021-01" db="EMBL/GenBank/DDBJ databases">
        <title>Whole genome shotgun sequence of Dactylosporangium siamense NBRC 106093.</title>
        <authorList>
            <person name="Komaki H."/>
            <person name="Tamura T."/>
        </authorList>
    </citation>
    <scope>NUCLEOTIDE SEQUENCE</scope>
    <source>
        <strain evidence="2">NBRC 106093</strain>
    </source>
</reference>
<name>A0A919PM93_9ACTN</name>
<keyword evidence="3" id="KW-1185">Reference proteome</keyword>
<dbReference type="RefSeq" id="WP_203849119.1">
    <property type="nucleotide sequence ID" value="NZ_BAAAVW010000018.1"/>
</dbReference>
<keyword evidence="1" id="KW-1133">Transmembrane helix</keyword>
<dbReference type="EMBL" id="BONQ01000083">
    <property type="protein sequence ID" value="GIG47385.1"/>
    <property type="molecule type" value="Genomic_DNA"/>
</dbReference>
<sequence>MAPTAPRSPWSRVGAIVLLLTALLSLIMIAFAWPATRSSVHDIPIAVAGPPAATAQIAQQLSAKRPGTFDVTIVDGTAAAERLILDREVYGAIDVSSGHPQLIIASAASPVVAQALQQVAQALGGAEPAVPVRDLVPLPADDPRGSGLAAGALPLVLGGIAAAGLLTSLVVGLARRLAGALAFSVTGALALTAILQFWLGSIEGSYWLNAGAVALGIAATALTILGLESLLGAAGLGLGAATMMLLGNPLSGLTSAPQMLPSGWGTFGQFLPPGAAGSLLRSTAFFDGHAAASHVWVLLGWAVFGLALAGLAAVRTSRRPAAAEPASAGRLPETAAV</sequence>
<evidence type="ECO:0000313" key="2">
    <source>
        <dbReference type="EMBL" id="GIG47385.1"/>
    </source>
</evidence>
<accession>A0A919PM93</accession>
<proteinExistence type="predicted"/>
<protein>
    <recommendedName>
        <fullName evidence="4">ABC transporter permease</fullName>
    </recommendedName>
</protein>
<evidence type="ECO:0000313" key="3">
    <source>
        <dbReference type="Proteomes" id="UP000660611"/>
    </source>
</evidence>
<evidence type="ECO:0008006" key="4">
    <source>
        <dbReference type="Google" id="ProtNLM"/>
    </source>
</evidence>
<feature type="transmembrane region" description="Helical" evidence="1">
    <location>
        <begin position="148"/>
        <end position="173"/>
    </location>
</feature>
<keyword evidence="1" id="KW-0812">Transmembrane</keyword>
<comment type="caution">
    <text evidence="2">The sequence shown here is derived from an EMBL/GenBank/DDBJ whole genome shotgun (WGS) entry which is preliminary data.</text>
</comment>
<dbReference type="AlphaFoldDB" id="A0A919PM93"/>
<organism evidence="2 3">
    <name type="scientific">Dactylosporangium siamense</name>
    <dbReference type="NCBI Taxonomy" id="685454"/>
    <lineage>
        <taxon>Bacteria</taxon>
        <taxon>Bacillati</taxon>
        <taxon>Actinomycetota</taxon>
        <taxon>Actinomycetes</taxon>
        <taxon>Micromonosporales</taxon>
        <taxon>Micromonosporaceae</taxon>
        <taxon>Dactylosporangium</taxon>
    </lineage>
</organism>
<feature type="transmembrane region" description="Helical" evidence="1">
    <location>
        <begin position="180"/>
        <end position="199"/>
    </location>
</feature>
<gene>
    <name evidence="2" type="ORF">Dsi01nite_054260</name>
</gene>
<keyword evidence="1" id="KW-0472">Membrane</keyword>
<feature type="transmembrane region" description="Helical" evidence="1">
    <location>
        <begin position="205"/>
        <end position="225"/>
    </location>
</feature>
<evidence type="ECO:0000256" key="1">
    <source>
        <dbReference type="SAM" id="Phobius"/>
    </source>
</evidence>
<feature type="transmembrane region" description="Helical" evidence="1">
    <location>
        <begin position="230"/>
        <end position="250"/>
    </location>
</feature>
<dbReference type="Proteomes" id="UP000660611">
    <property type="component" value="Unassembled WGS sequence"/>
</dbReference>
<feature type="transmembrane region" description="Helical" evidence="1">
    <location>
        <begin position="295"/>
        <end position="314"/>
    </location>
</feature>